<dbReference type="InterPro" id="IPR051906">
    <property type="entry name" value="TolC-like"/>
</dbReference>
<dbReference type="GO" id="GO:0015288">
    <property type="term" value="F:porin activity"/>
    <property type="evidence" value="ECO:0007669"/>
    <property type="project" value="TreeGrafter"/>
</dbReference>
<dbReference type="PANTHER" id="PTHR30026">
    <property type="entry name" value="OUTER MEMBRANE PROTEIN TOLC"/>
    <property type="match status" value="1"/>
</dbReference>
<comment type="subcellular location">
    <subcellularLocation>
        <location evidence="1">Cell outer membrane</location>
    </subcellularLocation>
</comment>
<keyword evidence="4" id="KW-0472">Membrane</keyword>
<name>A0A1E8F1C6_9CLOT</name>
<dbReference type="EMBL" id="LZFO01000006">
    <property type="protein sequence ID" value="OFI06984.1"/>
    <property type="molecule type" value="Genomic_DNA"/>
</dbReference>
<keyword evidence="3" id="KW-0812">Transmembrane</keyword>
<comment type="caution">
    <text evidence="7">The sequence shown here is derived from an EMBL/GenBank/DDBJ whole genome shotgun (WGS) entry which is preliminary data.</text>
</comment>
<dbReference type="RefSeq" id="WP_070109534.1">
    <property type="nucleotide sequence ID" value="NZ_LZFO01000006.1"/>
</dbReference>
<organism evidence="7 8">
    <name type="scientific">Clostridium acetireducens DSM 10703</name>
    <dbReference type="NCBI Taxonomy" id="1121290"/>
    <lineage>
        <taxon>Bacteria</taxon>
        <taxon>Bacillati</taxon>
        <taxon>Bacillota</taxon>
        <taxon>Clostridia</taxon>
        <taxon>Eubacteriales</taxon>
        <taxon>Clostridiaceae</taxon>
        <taxon>Clostridium</taxon>
    </lineage>
</organism>
<dbReference type="GO" id="GO:0009279">
    <property type="term" value="C:cell outer membrane"/>
    <property type="evidence" value="ECO:0007669"/>
    <property type="project" value="UniProtKB-SubCell"/>
</dbReference>
<keyword evidence="8" id="KW-1185">Reference proteome</keyword>
<proteinExistence type="predicted"/>
<evidence type="ECO:0000256" key="1">
    <source>
        <dbReference type="ARBA" id="ARBA00004442"/>
    </source>
</evidence>
<keyword evidence="5" id="KW-0998">Cell outer membrane</keyword>
<keyword evidence="2" id="KW-1134">Transmembrane beta strand</keyword>
<feature type="coiled-coil region" evidence="6">
    <location>
        <begin position="120"/>
        <end position="185"/>
    </location>
</feature>
<dbReference type="AlphaFoldDB" id="A0A1E8F1C6"/>
<evidence type="ECO:0000256" key="6">
    <source>
        <dbReference type="SAM" id="Coils"/>
    </source>
</evidence>
<protein>
    <submittedName>
        <fullName evidence="7">Outer membrane efflux protein</fullName>
    </submittedName>
</protein>
<evidence type="ECO:0000256" key="2">
    <source>
        <dbReference type="ARBA" id="ARBA00022452"/>
    </source>
</evidence>
<dbReference type="SUPFAM" id="SSF56954">
    <property type="entry name" value="Outer membrane efflux proteins (OEP)"/>
    <property type="match status" value="1"/>
</dbReference>
<gene>
    <name evidence="7" type="ORF">CLOACE_05700</name>
</gene>
<reference evidence="7 8" key="1">
    <citation type="submission" date="2016-06" db="EMBL/GenBank/DDBJ databases">
        <title>Genome sequence of Clostridium acetireducens DSM 10703.</title>
        <authorList>
            <person name="Poehlein A."/>
            <person name="Fluechter S."/>
            <person name="Duerre P."/>
            <person name="Daniel R."/>
        </authorList>
    </citation>
    <scope>NUCLEOTIDE SEQUENCE [LARGE SCALE GENOMIC DNA]</scope>
    <source>
        <strain evidence="7 8">DSM 10703</strain>
    </source>
</reference>
<keyword evidence="6" id="KW-0175">Coiled coil</keyword>
<accession>A0A1E8F1C6</accession>
<dbReference type="GO" id="GO:1990281">
    <property type="term" value="C:efflux pump complex"/>
    <property type="evidence" value="ECO:0007669"/>
    <property type="project" value="TreeGrafter"/>
</dbReference>
<feature type="coiled-coil region" evidence="6">
    <location>
        <begin position="252"/>
        <end position="279"/>
    </location>
</feature>
<evidence type="ECO:0000256" key="3">
    <source>
        <dbReference type="ARBA" id="ARBA00022692"/>
    </source>
</evidence>
<dbReference type="Gene3D" id="1.20.1600.10">
    <property type="entry name" value="Outer membrane efflux proteins (OEP)"/>
    <property type="match status" value="2"/>
</dbReference>
<dbReference type="STRING" id="1121290.CLAOCE_05700"/>
<evidence type="ECO:0000313" key="8">
    <source>
        <dbReference type="Proteomes" id="UP000175744"/>
    </source>
</evidence>
<evidence type="ECO:0000256" key="5">
    <source>
        <dbReference type="ARBA" id="ARBA00023237"/>
    </source>
</evidence>
<dbReference type="PANTHER" id="PTHR30026:SF20">
    <property type="entry name" value="OUTER MEMBRANE PROTEIN TOLC"/>
    <property type="match status" value="1"/>
</dbReference>
<dbReference type="Proteomes" id="UP000175744">
    <property type="component" value="Unassembled WGS sequence"/>
</dbReference>
<evidence type="ECO:0000256" key="4">
    <source>
        <dbReference type="ARBA" id="ARBA00023136"/>
    </source>
</evidence>
<dbReference type="GO" id="GO:0015562">
    <property type="term" value="F:efflux transmembrane transporter activity"/>
    <property type="evidence" value="ECO:0007669"/>
    <property type="project" value="InterPro"/>
</dbReference>
<evidence type="ECO:0000313" key="7">
    <source>
        <dbReference type="EMBL" id="OFI06984.1"/>
    </source>
</evidence>
<sequence>MKNKYFILTLTVLSLLFSIKFIPVSALTGSDTLNLEESIKSASNKNSELSILNKKIEICDEKYKKSLDEKNDGAETSIETLRKGNVYPLQRKKELEDAKWNYEEKRNDVILDTERLYYLILIQQELIDNEKNQVDRLENLLNQKKKEVELGSVSKNSLRDYELSLESAKNKLQEFINEKNKLVMELNLKIGNPVRKELYIKNSNIPCEDLNEINLDNIINELIKKHHSIYSIEAEIEYTKNDKNNFIDINSNEKYDDDIKDLEDKLIELNYNLEDAKKDLEYKVISNHNTILNLKNSIEIKNLDYENKKSLLDSVIKKQKLGMATNSDYKIALENLNNALADYKKSQLEYYIAIQKFKFFIKCN</sequence>